<proteinExistence type="predicted"/>
<dbReference type="Proteomes" id="UP000198967">
    <property type="component" value="Unassembled WGS sequence"/>
</dbReference>
<feature type="compositionally biased region" description="Basic and acidic residues" evidence="1">
    <location>
        <begin position="1"/>
        <end position="13"/>
    </location>
</feature>
<gene>
    <name evidence="2" type="ORF">SAMN05216377_12613</name>
</gene>
<keyword evidence="3" id="KW-1185">Reference proteome</keyword>
<feature type="region of interest" description="Disordered" evidence="1">
    <location>
        <begin position="1"/>
        <end position="27"/>
    </location>
</feature>
<protein>
    <submittedName>
        <fullName evidence="2">Uncharacterized protein</fullName>
    </submittedName>
</protein>
<dbReference type="AlphaFoldDB" id="A0A1G8DDS0"/>
<dbReference type="RefSeq" id="WP_176921604.1">
    <property type="nucleotide sequence ID" value="NZ_FNBE01000026.1"/>
</dbReference>
<evidence type="ECO:0000256" key="1">
    <source>
        <dbReference type="SAM" id="MobiDB-lite"/>
    </source>
</evidence>
<reference evidence="2 3" key="1">
    <citation type="submission" date="2016-10" db="EMBL/GenBank/DDBJ databases">
        <authorList>
            <person name="de Groot N.N."/>
        </authorList>
    </citation>
    <scope>NUCLEOTIDE SEQUENCE [LARGE SCALE GENOMIC DNA]</scope>
    <source>
        <strain evidence="2 3">CGMCC 4.3143</strain>
    </source>
</reference>
<dbReference type="STRING" id="366584.SAMN05216377_12613"/>
<organism evidence="2 3">
    <name type="scientific">Pseudonocardia oroxyli</name>
    <dbReference type="NCBI Taxonomy" id="366584"/>
    <lineage>
        <taxon>Bacteria</taxon>
        <taxon>Bacillati</taxon>
        <taxon>Actinomycetota</taxon>
        <taxon>Actinomycetes</taxon>
        <taxon>Pseudonocardiales</taxon>
        <taxon>Pseudonocardiaceae</taxon>
        <taxon>Pseudonocardia</taxon>
    </lineage>
</organism>
<accession>A0A1G8DDS0</accession>
<evidence type="ECO:0000313" key="2">
    <source>
        <dbReference type="EMBL" id="SDH55816.1"/>
    </source>
</evidence>
<name>A0A1G8DDS0_PSEOR</name>
<sequence length="55" mass="5808">MSDRESVWARRAAEATGSRPVTGRSVGGGVLADIDALLVEEEQADSPKDEDGPPR</sequence>
<evidence type="ECO:0000313" key="3">
    <source>
        <dbReference type="Proteomes" id="UP000198967"/>
    </source>
</evidence>
<dbReference type="EMBL" id="FNBE01000026">
    <property type="protein sequence ID" value="SDH55816.1"/>
    <property type="molecule type" value="Genomic_DNA"/>
</dbReference>